<evidence type="ECO:0000313" key="1">
    <source>
        <dbReference type="EMBL" id="SKC87376.1"/>
    </source>
</evidence>
<dbReference type="AlphaFoldDB" id="A0A1T5MGJ9"/>
<evidence type="ECO:0008006" key="3">
    <source>
        <dbReference type="Google" id="ProtNLM"/>
    </source>
</evidence>
<evidence type="ECO:0000313" key="2">
    <source>
        <dbReference type="Proteomes" id="UP000190961"/>
    </source>
</evidence>
<name>A0A1T5MGJ9_9BACT</name>
<dbReference type="Proteomes" id="UP000190961">
    <property type="component" value="Unassembled WGS sequence"/>
</dbReference>
<dbReference type="RefSeq" id="WP_079689870.1">
    <property type="nucleotide sequence ID" value="NZ_FUZU01000004.1"/>
</dbReference>
<sequence>MNTILTDILIFKTNILEADIPAIAVVLNAESRITRWSVDCGDIDCVLRIEAQQIATTDVIRLVRKAGFHCEELPD</sequence>
<dbReference type="STRING" id="688867.SAMN05660236_5398"/>
<gene>
    <name evidence="1" type="ORF">SAMN05660236_5398</name>
</gene>
<keyword evidence="2" id="KW-1185">Reference proteome</keyword>
<proteinExistence type="predicted"/>
<reference evidence="1 2" key="1">
    <citation type="submission" date="2017-02" db="EMBL/GenBank/DDBJ databases">
        <authorList>
            <person name="Peterson S.W."/>
        </authorList>
    </citation>
    <scope>NUCLEOTIDE SEQUENCE [LARGE SCALE GENOMIC DNA]</scope>
    <source>
        <strain evidence="1 2">DSM 25262</strain>
    </source>
</reference>
<accession>A0A1T5MGJ9</accession>
<dbReference type="OrthoDB" id="1036397at2"/>
<organism evidence="1 2">
    <name type="scientific">Ohtaekwangia koreensis</name>
    <dbReference type="NCBI Taxonomy" id="688867"/>
    <lineage>
        <taxon>Bacteria</taxon>
        <taxon>Pseudomonadati</taxon>
        <taxon>Bacteroidota</taxon>
        <taxon>Cytophagia</taxon>
        <taxon>Cytophagales</taxon>
        <taxon>Fulvivirgaceae</taxon>
        <taxon>Ohtaekwangia</taxon>
    </lineage>
</organism>
<dbReference type="EMBL" id="FUZU01000004">
    <property type="protein sequence ID" value="SKC87376.1"/>
    <property type="molecule type" value="Genomic_DNA"/>
</dbReference>
<protein>
    <recommendedName>
        <fullName evidence="3">Copper chaperone CopZ</fullName>
    </recommendedName>
</protein>